<dbReference type="SUPFAM" id="SSF56059">
    <property type="entry name" value="Glutathione synthetase ATP-binding domain-like"/>
    <property type="match status" value="1"/>
</dbReference>
<keyword evidence="1" id="KW-1133">Transmembrane helix</keyword>
<feature type="transmembrane region" description="Helical" evidence="1">
    <location>
        <begin position="15"/>
        <end position="34"/>
    </location>
</feature>
<comment type="caution">
    <text evidence="3">The sequence shown here is derived from an EMBL/GenBank/DDBJ whole genome shotgun (WGS) entry which is preliminary data.</text>
</comment>
<protein>
    <submittedName>
        <fullName evidence="3">D-alanine--D-alanine ligase</fullName>
    </submittedName>
</protein>
<evidence type="ECO:0000259" key="2">
    <source>
        <dbReference type="Pfam" id="PF08443"/>
    </source>
</evidence>
<proteinExistence type="predicted"/>
<dbReference type="GO" id="GO:0016874">
    <property type="term" value="F:ligase activity"/>
    <property type="evidence" value="ECO:0007669"/>
    <property type="project" value="UniProtKB-KW"/>
</dbReference>
<feature type="domain" description="ATP-grasp fold RimK-type" evidence="2">
    <location>
        <begin position="82"/>
        <end position="140"/>
    </location>
</feature>
<evidence type="ECO:0000256" key="1">
    <source>
        <dbReference type="SAM" id="Phobius"/>
    </source>
</evidence>
<sequence>MKIKQWYIKLNSWEYWPMWILYIPVFFQHFYLSIKAKSLFFFLKVNPAIKEGFILSDRKYKTLGLVPEEHRPKACYIAKGTSLDKIRQLIAANHLSYPIIVKPNIGFRGVLVQRCMNENELRNVNFKEASYLVQEYIDYSVEVGIFYYRYPNEAHGNIPSITLKEFLSITGDGRSTFSELIMANPRAFLQYERLKVKFLDKWNEVLDNGEHFTLEVIGNHNRGTKFINGNAILDTSLLKTFDQLCSKMEGFYYGRFDIRAKSIEDLKKGENFKILEVNGVGAEPTHIYDPNYKLFDAWKEMLFLWRVTYQIAILNKKKGEEFPVFSEAKRRYLQYKNYKKVALSQ</sequence>
<organism evidence="3 4">
    <name type="scientific">Joostella atrarenae</name>
    <dbReference type="NCBI Taxonomy" id="679257"/>
    <lineage>
        <taxon>Bacteria</taxon>
        <taxon>Pseudomonadati</taxon>
        <taxon>Bacteroidota</taxon>
        <taxon>Flavobacteriia</taxon>
        <taxon>Flavobacteriales</taxon>
        <taxon>Flavobacteriaceae</taxon>
        <taxon>Joostella</taxon>
    </lineage>
</organism>
<keyword evidence="4" id="KW-1185">Reference proteome</keyword>
<gene>
    <name evidence="3" type="ORF">JM658_06940</name>
</gene>
<dbReference type="Gene3D" id="3.30.1490.20">
    <property type="entry name" value="ATP-grasp fold, A domain"/>
    <property type="match status" value="1"/>
</dbReference>
<dbReference type="RefSeq" id="WP_236958529.1">
    <property type="nucleotide sequence ID" value="NZ_JAETXX010000003.1"/>
</dbReference>
<dbReference type="Proteomes" id="UP000829517">
    <property type="component" value="Unassembled WGS sequence"/>
</dbReference>
<accession>A0ABS9J293</accession>
<keyword evidence="3" id="KW-0436">Ligase</keyword>
<evidence type="ECO:0000313" key="4">
    <source>
        <dbReference type="Proteomes" id="UP000829517"/>
    </source>
</evidence>
<keyword evidence="1" id="KW-0812">Transmembrane</keyword>
<dbReference type="EMBL" id="JAETXX010000003">
    <property type="protein sequence ID" value="MCF8714565.1"/>
    <property type="molecule type" value="Genomic_DNA"/>
</dbReference>
<dbReference type="InterPro" id="IPR013815">
    <property type="entry name" value="ATP_grasp_subdomain_1"/>
</dbReference>
<reference evidence="3 4" key="1">
    <citation type="submission" date="2021-01" db="EMBL/GenBank/DDBJ databases">
        <title>Genome sequencing of Joostella atrarenae M1-2 (= KCTC 23194).</title>
        <authorList>
            <person name="Zakaria M.R."/>
            <person name="Lam M.Q."/>
            <person name="Chong C.S."/>
        </authorList>
    </citation>
    <scope>NUCLEOTIDE SEQUENCE [LARGE SCALE GENOMIC DNA]</scope>
    <source>
        <strain evidence="3 4">M1-2</strain>
    </source>
</reference>
<keyword evidence="1" id="KW-0472">Membrane</keyword>
<dbReference type="InterPro" id="IPR013651">
    <property type="entry name" value="ATP-grasp_RimK-type"/>
</dbReference>
<name>A0ABS9J293_9FLAO</name>
<dbReference type="Pfam" id="PF08443">
    <property type="entry name" value="RimK"/>
    <property type="match status" value="1"/>
</dbReference>
<evidence type="ECO:0000313" key="3">
    <source>
        <dbReference type="EMBL" id="MCF8714565.1"/>
    </source>
</evidence>